<keyword evidence="1" id="KW-1133">Transmembrane helix</keyword>
<proteinExistence type="predicted"/>
<accession>A0A343EQE7</accession>
<feature type="transmembrane region" description="Helical" evidence="1">
    <location>
        <begin position="12"/>
        <end position="34"/>
    </location>
</feature>
<dbReference type="EMBL" id="KY498001">
    <property type="protein sequence ID" value="ASJ63902.1"/>
    <property type="molecule type" value="Genomic_DNA"/>
</dbReference>
<dbReference type="AlphaFoldDB" id="A0A343EQE7"/>
<evidence type="ECO:0000313" key="2">
    <source>
        <dbReference type="EMBL" id="ASJ63902.1"/>
    </source>
</evidence>
<keyword evidence="1" id="KW-0472">Membrane</keyword>
<sequence length="55" mass="6568">MYQILPFNMIYPLLTILLTFISILTLITWFPLSVKLEKKKVYKMVNKEMKSLMSL</sequence>
<keyword evidence="1" id="KW-0812">Transmembrane</keyword>
<gene>
    <name evidence="2" type="primary">atp8</name>
</gene>
<dbReference type="RefSeq" id="YP_009409439.1">
    <property type="nucleotide sequence ID" value="NC_035510.1"/>
</dbReference>
<name>A0A343EQE7_9NEOP</name>
<geneLocation type="mitochondrion" evidence="2"/>
<organism evidence="2">
    <name type="scientific">Anaphothrips obscurus</name>
    <dbReference type="NCBI Taxonomy" id="864839"/>
    <lineage>
        <taxon>Eukaryota</taxon>
        <taxon>Metazoa</taxon>
        <taxon>Ecdysozoa</taxon>
        <taxon>Arthropoda</taxon>
        <taxon>Hexapoda</taxon>
        <taxon>Insecta</taxon>
        <taxon>Pterygota</taxon>
        <taxon>Neoptera</taxon>
        <taxon>Paraneoptera</taxon>
        <taxon>Thysanoptera</taxon>
        <taxon>Terebrantia</taxon>
        <taxon>Thripoidea</taxon>
        <taxon>Thripidae</taxon>
        <taxon>Anaphothrips</taxon>
    </lineage>
</organism>
<reference evidence="2" key="2">
    <citation type="submission" date="2017-01" db="EMBL/GenBank/DDBJ databases">
        <authorList>
            <person name="Mah S.A."/>
            <person name="Swanson W.J."/>
            <person name="Moy G.W."/>
            <person name="Vacquier V.D."/>
        </authorList>
    </citation>
    <scope>NUCLEOTIDE SEQUENCE</scope>
</reference>
<dbReference type="GeneID" id="33869651"/>
<reference evidence="2" key="1">
    <citation type="journal article" date="2017" name="Sci. Rep.">
        <title>Novel insights into mitochondrial gene rearrangement in thrips (Insecta: Thysanoptera) from the grass thrips, Anaphothrips obscurus.</title>
        <authorList>
            <person name="Liu H."/>
            <person name="Li H."/>
            <person name="Song F."/>
            <person name="Gu W."/>
            <person name="Feng J."/>
            <person name="Cai W."/>
            <person name="Shao R."/>
        </authorList>
    </citation>
    <scope>NUCLEOTIDE SEQUENCE</scope>
</reference>
<keyword evidence="2" id="KW-0496">Mitochondrion</keyword>
<protein>
    <submittedName>
        <fullName evidence="2">ATP synthase subunit 8</fullName>
    </submittedName>
</protein>
<evidence type="ECO:0000256" key="1">
    <source>
        <dbReference type="SAM" id="Phobius"/>
    </source>
</evidence>